<feature type="compositionally biased region" description="Low complexity" evidence="2">
    <location>
        <begin position="115"/>
        <end position="137"/>
    </location>
</feature>
<protein>
    <submittedName>
        <fullName evidence="3">Uncharacterized protein</fullName>
    </submittedName>
</protein>
<organism evidence="3 4">
    <name type="scientific">Volvox africanus</name>
    <dbReference type="NCBI Taxonomy" id="51714"/>
    <lineage>
        <taxon>Eukaryota</taxon>
        <taxon>Viridiplantae</taxon>
        <taxon>Chlorophyta</taxon>
        <taxon>core chlorophytes</taxon>
        <taxon>Chlorophyceae</taxon>
        <taxon>CS clade</taxon>
        <taxon>Chlamydomonadales</taxon>
        <taxon>Volvocaceae</taxon>
        <taxon>Volvox</taxon>
    </lineage>
</organism>
<feature type="compositionally biased region" description="Low complexity" evidence="2">
    <location>
        <begin position="384"/>
        <end position="396"/>
    </location>
</feature>
<feature type="compositionally biased region" description="Low complexity" evidence="2">
    <location>
        <begin position="159"/>
        <end position="170"/>
    </location>
</feature>
<feature type="compositionally biased region" description="Low complexity" evidence="2">
    <location>
        <begin position="805"/>
        <end position="847"/>
    </location>
</feature>
<feature type="compositionally biased region" description="Basic and acidic residues" evidence="2">
    <location>
        <begin position="519"/>
        <end position="532"/>
    </location>
</feature>
<gene>
    <name evidence="3" type="ORF">VaNZ11_005887</name>
</gene>
<sequence>MQFLRRLRNASTAAPAMEDGPQPSAAAEDGDGNNITTTSLPVVNTVDNKDPSTDDTSGQDQGTRTTPSSFGGQPPPPSIHANATSSEPDPVAASDVAGDADVGGAQTLSVESQGPSSTTVPPAPARSSSAITAASTPVLAPRTQQTTSYLQDPQNPNQPSVVKPSVVVKSMTVTNEPNRTDPRAQQASGDLGHGDRSEPRITTAATVSNQNTPSPPLSTIADATDPSVASGGNRQTAAVAKPVAKSTAAVAADAVEPVAALVASSPRFLHRQLKEERLQALAEAHKEKLRRLAAERHQIAQQQSLYGASGPMTAAAVAAAAGHGPPPLWRPASDEDGREVRASARQQMIEQLQTEQVAALAALKALKKGKTLDEARRIGNMQYEKQYQQQQQQRDQANVAKKASWRRDATKSHQLTAAAKPAIAAAATAATAAAAAAVPPALLTGAGLPRSSSVLLRLREREREEEEAANAGERRDPSRRVPAGHGGGGGGGGGGGSNTDLGPPTPTRGSSPTIQGRGLVDRRRAESLDRGVRLGGIGGSTGWPNTSPSLTSALSYSSMSSSPSGLRSNALRLARREEDDLESGRGELQTARGTGAAGGPEAQVCEPPTTARPLQPANDQQIQRPPTVDQLPPSYIEELKEQVKALQVVVEQHITTQQQRQHQPQQLAQDQQNQQSQQQLHDQDQAYRQLQQQQLLPGYAVAGQMPPPFWPMPMYAMPPPPPPQQQQPAPPPPPPPPPPPKPVDPILAGLPPEVAADPDLRAAHNRHTRDMALLRMEIDRARTAAELEQIRAVLQQIRGTSESTPSQKHQQDPQQQQEQQQQDELKQQQAAEAAAAAAAAAASAGFGAPPPFPPPEEAWPEQPWARAGGGEREGMQLVPGGEVALDREEGNSTLGEGLPYTNQEDLSEVMIRNSPPPPMSRLGFMPESHVLEVRLFMAGPFHKRGTYRVRAVLYDGFQPMEAAPGVMVGASSLHYEPTSEDDMGGGG</sequence>
<proteinExistence type="predicted"/>
<feature type="compositionally biased region" description="Polar residues" evidence="2">
    <location>
        <begin position="203"/>
        <end position="212"/>
    </location>
</feature>
<feature type="region of interest" description="Disordered" evidence="2">
    <location>
        <begin position="1"/>
        <end position="237"/>
    </location>
</feature>
<evidence type="ECO:0000256" key="1">
    <source>
        <dbReference type="SAM" id="Coils"/>
    </source>
</evidence>
<keyword evidence="1" id="KW-0175">Coiled coil</keyword>
<feature type="compositionally biased region" description="Polar residues" evidence="2">
    <location>
        <begin position="142"/>
        <end position="158"/>
    </location>
</feature>
<feature type="compositionally biased region" description="Pro residues" evidence="2">
    <location>
        <begin position="715"/>
        <end position="743"/>
    </location>
</feature>
<feature type="compositionally biased region" description="Polar residues" evidence="2">
    <location>
        <begin position="54"/>
        <end position="66"/>
    </location>
</feature>
<feature type="compositionally biased region" description="Polar residues" evidence="2">
    <location>
        <begin position="171"/>
        <end position="188"/>
    </location>
</feature>
<accession>A0ABQ5RZH9</accession>
<evidence type="ECO:0000256" key="2">
    <source>
        <dbReference type="SAM" id="MobiDB-lite"/>
    </source>
</evidence>
<comment type="caution">
    <text evidence="3">The sequence shown here is derived from an EMBL/GenBank/DDBJ whole genome shotgun (WGS) entry which is preliminary data.</text>
</comment>
<feature type="region of interest" description="Disordered" evidence="2">
    <location>
        <begin position="798"/>
        <end position="871"/>
    </location>
</feature>
<feature type="region of interest" description="Disordered" evidence="2">
    <location>
        <begin position="660"/>
        <end position="684"/>
    </location>
</feature>
<dbReference type="Proteomes" id="UP001165090">
    <property type="component" value="Unassembled WGS sequence"/>
</dbReference>
<dbReference type="EMBL" id="BSDZ01000014">
    <property type="protein sequence ID" value="GLI63027.1"/>
    <property type="molecule type" value="Genomic_DNA"/>
</dbReference>
<feature type="compositionally biased region" description="Polar residues" evidence="2">
    <location>
        <begin position="33"/>
        <end position="46"/>
    </location>
</feature>
<feature type="compositionally biased region" description="Gly residues" evidence="2">
    <location>
        <begin position="484"/>
        <end position="497"/>
    </location>
</feature>
<feature type="non-terminal residue" evidence="3">
    <location>
        <position position="987"/>
    </location>
</feature>
<evidence type="ECO:0000313" key="3">
    <source>
        <dbReference type="EMBL" id="GLI63027.1"/>
    </source>
</evidence>
<feature type="compositionally biased region" description="Low complexity" evidence="2">
    <location>
        <begin position="547"/>
        <end position="568"/>
    </location>
</feature>
<feature type="compositionally biased region" description="Low complexity" evidence="2">
    <location>
        <begin position="91"/>
        <end position="105"/>
    </location>
</feature>
<feature type="compositionally biased region" description="Basic and acidic residues" evidence="2">
    <location>
        <begin position="574"/>
        <end position="585"/>
    </location>
</feature>
<feature type="compositionally biased region" description="Pro residues" evidence="2">
    <location>
        <begin position="848"/>
        <end position="857"/>
    </location>
</feature>
<feature type="coiled-coil region" evidence="1">
    <location>
        <begin position="275"/>
        <end position="302"/>
    </location>
</feature>
<feature type="region of interest" description="Disordered" evidence="2">
    <location>
        <begin position="715"/>
        <end position="753"/>
    </location>
</feature>
<feature type="region of interest" description="Disordered" evidence="2">
    <location>
        <begin position="384"/>
        <end position="413"/>
    </location>
</feature>
<feature type="region of interest" description="Disordered" evidence="2">
    <location>
        <begin position="459"/>
        <end position="629"/>
    </location>
</feature>
<evidence type="ECO:0000313" key="4">
    <source>
        <dbReference type="Proteomes" id="UP001165090"/>
    </source>
</evidence>
<keyword evidence="4" id="KW-1185">Reference proteome</keyword>
<reference evidence="3 4" key="1">
    <citation type="journal article" date="2023" name="IScience">
        <title>Expanded male sex-determining region conserved during the evolution of homothallism in the green alga Volvox.</title>
        <authorList>
            <person name="Yamamoto K."/>
            <person name="Matsuzaki R."/>
            <person name="Mahakham W."/>
            <person name="Heman W."/>
            <person name="Sekimoto H."/>
            <person name="Kawachi M."/>
            <person name="Minakuchi Y."/>
            <person name="Toyoda A."/>
            <person name="Nozaki H."/>
        </authorList>
    </citation>
    <scope>NUCLEOTIDE SEQUENCE [LARGE SCALE GENOMIC DNA]</scope>
    <source>
        <strain evidence="3 4">NIES-4468</strain>
    </source>
</reference>
<name>A0ABQ5RZH9_9CHLO</name>